<keyword evidence="3" id="KW-1185">Reference proteome</keyword>
<feature type="compositionally biased region" description="Polar residues" evidence="1">
    <location>
        <begin position="635"/>
        <end position="647"/>
    </location>
</feature>
<dbReference type="Proteomes" id="UP001303115">
    <property type="component" value="Unassembled WGS sequence"/>
</dbReference>
<name>A0AAN6PHD9_9PEZI</name>
<dbReference type="EMBL" id="MU854425">
    <property type="protein sequence ID" value="KAK4038575.1"/>
    <property type="molecule type" value="Genomic_DNA"/>
</dbReference>
<feature type="region of interest" description="Disordered" evidence="1">
    <location>
        <begin position="627"/>
        <end position="647"/>
    </location>
</feature>
<dbReference type="PANTHER" id="PTHR40619">
    <property type="entry name" value="FUNGAL STAND N-TERMINAL GOODBYE DOMAIN-CONTAINING PROTEIN"/>
    <property type="match status" value="1"/>
</dbReference>
<evidence type="ECO:0000313" key="2">
    <source>
        <dbReference type="EMBL" id="KAK4038575.1"/>
    </source>
</evidence>
<reference evidence="3" key="1">
    <citation type="journal article" date="2023" name="Mol. Phylogenet. Evol.">
        <title>Genome-scale phylogeny and comparative genomics of the fungal order Sordariales.</title>
        <authorList>
            <person name="Hensen N."/>
            <person name="Bonometti L."/>
            <person name="Westerberg I."/>
            <person name="Brannstrom I.O."/>
            <person name="Guillou S."/>
            <person name="Cros-Aarteil S."/>
            <person name="Calhoun S."/>
            <person name="Haridas S."/>
            <person name="Kuo A."/>
            <person name="Mondo S."/>
            <person name="Pangilinan J."/>
            <person name="Riley R."/>
            <person name="LaButti K."/>
            <person name="Andreopoulos B."/>
            <person name="Lipzen A."/>
            <person name="Chen C."/>
            <person name="Yan M."/>
            <person name="Daum C."/>
            <person name="Ng V."/>
            <person name="Clum A."/>
            <person name="Steindorff A."/>
            <person name="Ohm R.A."/>
            <person name="Martin F."/>
            <person name="Silar P."/>
            <person name="Natvig D.O."/>
            <person name="Lalanne C."/>
            <person name="Gautier V."/>
            <person name="Ament-Velasquez S.L."/>
            <person name="Kruys A."/>
            <person name="Hutchinson M.I."/>
            <person name="Powell A.J."/>
            <person name="Barry K."/>
            <person name="Miller A.N."/>
            <person name="Grigoriev I.V."/>
            <person name="Debuchy R."/>
            <person name="Gladieux P."/>
            <person name="Hiltunen Thoren M."/>
            <person name="Johannesson H."/>
        </authorList>
    </citation>
    <scope>NUCLEOTIDE SEQUENCE [LARGE SCALE GENOMIC DNA]</scope>
    <source>
        <strain evidence="3">CBS 284.82</strain>
    </source>
</reference>
<proteinExistence type="predicted"/>
<dbReference type="PANTHER" id="PTHR40619:SF3">
    <property type="entry name" value="FUNGAL STAND N-TERMINAL GOODBYE DOMAIN-CONTAINING PROTEIN"/>
    <property type="match status" value="1"/>
</dbReference>
<dbReference type="AlphaFoldDB" id="A0AAN6PHD9"/>
<evidence type="ECO:0000256" key="1">
    <source>
        <dbReference type="SAM" id="MobiDB-lite"/>
    </source>
</evidence>
<organism evidence="2 3">
    <name type="scientific">Parachaetomium inaequale</name>
    <dbReference type="NCBI Taxonomy" id="2588326"/>
    <lineage>
        <taxon>Eukaryota</taxon>
        <taxon>Fungi</taxon>
        <taxon>Dikarya</taxon>
        <taxon>Ascomycota</taxon>
        <taxon>Pezizomycotina</taxon>
        <taxon>Sordariomycetes</taxon>
        <taxon>Sordariomycetidae</taxon>
        <taxon>Sordariales</taxon>
        <taxon>Chaetomiaceae</taxon>
        <taxon>Parachaetomium</taxon>
    </lineage>
</organism>
<sequence>MDTEQALCNSKLVPSYQSLIEVLQDVEVVDDSLPSRSCGWQDVVNAIESATAQDKAKADKSFVRARLRKSGPELAVLESLANMIPDQDGLSILRGGLTTLCKMVTLRLETRAKILAAFEGIPETFLEAVEAGMRFPDAPDLLHAVRQLYSTLVENVAILISILLRSHPHKNRAVRLWKQRPGKEAEVVDGCLHQVSRAAERVVRCSRAATERTVGEIHVAQHAISADVKAVKSGVDDIQAAIVDGVTRLESRLFGAGREKHLEAVAEKMMDQFLKGIRDSDAGRYQQPYFGAFGPQPTLPWIRVPDVDAPRLLAVTQAELMAYEPLSLPVSPRVSLEELLKALDVPEGAAAEALAGVTRRSCHLKVDTGARGNRLMAMKRFTEWLEAPSWASDLVLVDGHCGNVAADKVSPMSAICASLAGIMMDAERNGSQDRPAPVVLHHFCGQHLGLRNALSGPGGLIRSLVHQLLVQTHQHVEGYATGPQAPLDFIDDHLLGGVDGRDIPNLCRLFCELVARLDPSRPVFCIVDGVSEIETALDGWQEDACFIISTLLDLVDEGPLRTGPALRVLLTSAQRSAMLAESVVPSDSHVSLLAAHTLGKRSYASLFEEDVDDLLMAGEGGAQSFEAAGTGGVASRTTSWSGTWLAT</sequence>
<comment type="caution">
    <text evidence="2">The sequence shown here is derived from an EMBL/GenBank/DDBJ whole genome shotgun (WGS) entry which is preliminary data.</text>
</comment>
<evidence type="ECO:0000313" key="3">
    <source>
        <dbReference type="Proteomes" id="UP001303115"/>
    </source>
</evidence>
<accession>A0AAN6PHD9</accession>
<gene>
    <name evidence="2" type="ORF">C8A01DRAFT_37484</name>
</gene>
<protein>
    <submittedName>
        <fullName evidence="2">Uncharacterized protein</fullName>
    </submittedName>
</protein>